<sequence>MAKASARPDVVEQQEGEQIARSGSEVARVDDDYLV</sequence>
<dbReference type="HOGENOM" id="CLU_3362539_0_0_2"/>
<organism evidence="2 3">
    <name type="scientific">Haloquadratum walsbyi J07HQW2</name>
    <dbReference type="NCBI Taxonomy" id="1238425"/>
    <lineage>
        <taxon>Archaea</taxon>
        <taxon>Methanobacteriati</taxon>
        <taxon>Methanobacteriota</taxon>
        <taxon>Stenosarchaea group</taxon>
        <taxon>Halobacteria</taxon>
        <taxon>Halobacteriales</taxon>
        <taxon>Haloferacaceae</taxon>
        <taxon>Haloquadratum</taxon>
    </lineage>
</organism>
<dbReference type="Proteomes" id="UP000030710">
    <property type="component" value="Unassembled WGS sequence"/>
</dbReference>
<evidence type="ECO:0000256" key="1">
    <source>
        <dbReference type="SAM" id="MobiDB-lite"/>
    </source>
</evidence>
<proteinExistence type="predicted"/>
<gene>
    <name evidence="2" type="ORF">J07HQW2_00060</name>
</gene>
<accession>U1PIY6</accession>
<evidence type="ECO:0000313" key="2">
    <source>
        <dbReference type="EMBL" id="ERG93627.1"/>
    </source>
</evidence>
<dbReference type="AlphaFoldDB" id="U1PIY6"/>
<protein>
    <submittedName>
        <fullName evidence="2">Uncharacterized protein</fullName>
    </submittedName>
</protein>
<name>U1PIY6_9EURY</name>
<reference evidence="2 3" key="1">
    <citation type="journal article" date="2013" name="PLoS ONE">
        <title>Assembly-driven community genomics of a hypersaline microbial ecosystem.</title>
        <authorList>
            <person name="Podell S."/>
            <person name="Ugalde J.A."/>
            <person name="Narasingarao P."/>
            <person name="Banfield J.F."/>
            <person name="Heidelberg K.B."/>
            <person name="Allen E.E."/>
        </authorList>
    </citation>
    <scope>NUCLEOTIDE SEQUENCE [LARGE SCALE GENOMIC DNA]</scope>
    <source>
        <strain evidence="3">J07HQW2</strain>
    </source>
</reference>
<dbReference type="EMBL" id="KE356561">
    <property type="protein sequence ID" value="ERG93627.1"/>
    <property type="molecule type" value="Genomic_DNA"/>
</dbReference>
<evidence type="ECO:0000313" key="3">
    <source>
        <dbReference type="Proteomes" id="UP000030710"/>
    </source>
</evidence>
<feature type="region of interest" description="Disordered" evidence="1">
    <location>
        <begin position="1"/>
        <end position="35"/>
    </location>
</feature>